<reference evidence="1" key="1">
    <citation type="journal article" date="2022" name="bioRxiv">
        <title>Sequencing and chromosome-scale assembly of the giantPleurodeles waltlgenome.</title>
        <authorList>
            <person name="Brown T."/>
            <person name="Elewa A."/>
            <person name="Iarovenko S."/>
            <person name="Subramanian E."/>
            <person name="Araus A.J."/>
            <person name="Petzold A."/>
            <person name="Susuki M."/>
            <person name="Suzuki K.-i.T."/>
            <person name="Hayashi T."/>
            <person name="Toyoda A."/>
            <person name="Oliveira C."/>
            <person name="Osipova E."/>
            <person name="Leigh N.D."/>
            <person name="Simon A."/>
            <person name="Yun M.H."/>
        </authorList>
    </citation>
    <scope>NUCLEOTIDE SEQUENCE</scope>
    <source>
        <strain evidence="1">20211129_DDA</strain>
        <tissue evidence="1">Liver</tissue>
    </source>
</reference>
<name>A0AAV7VA19_PLEWA</name>
<dbReference type="Proteomes" id="UP001066276">
    <property type="component" value="Chromosome 2_1"/>
</dbReference>
<protein>
    <submittedName>
        <fullName evidence="1">Uncharacterized protein</fullName>
    </submittedName>
</protein>
<dbReference type="AlphaFoldDB" id="A0AAV7VA19"/>
<proteinExistence type="predicted"/>
<sequence length="83" mass="9364">MLVFHSRFAFHTRGLLIIKALQRIDQRRRARSLLSAVLGRPHAALQRRSADPGLTQSAPAPCLRAVLRRRVTRNAHTPQFSTA</sequence>
<dbReference type="EMBL" id="JANPWB010000003">
    <property type="protein sequence ID" value="KAJ1198423.1"/>
    <property type="molecule type" value="Genomic_DNA"/>
</dbReference>
<evidence type="ECO:0000313" key="1">
    <source>
        <dbReference type="EMBL" id="KAJ1198423.1"/>
    </source>
</evidence>
<organism evidence="1 2">
    <name type="scientific">Pleurodeles waltl</name>
    <name type="common">Iberian ribbed newt</name>
    <dbReference type="NCBI Taxonomy" id="8319"/>
    <lineage>
        <taxon>Eukaryota</taxon>
        <taxon>Metazoa</taxon>
        <taxon>Chordata</taxon>
        <taxon>Craniata</taxon>
        <taxon>Vertebrata</taxon>
        <taxon>Euteleostomi</taxon>
        <taxon>Amphibia</taxon>
        <taxon>Batrachia</taxon>
        <taxon>Caudata</taxon>
        <taxon>Salamandroidea</taxon>
        <taxon>Salamandridae</taxon>
        <taxon>Pleurodelinae</taxon>
        <taxon>Pleurodeles</taxon>
    </lineage>
</organism>
<evidence type="ECO:0000313" key="2">
    <source>
        <dbReference type="Proteomes" id="UP001066276"/>
    </source>
</evidence>
<comment type="caution">
    <text evidence="1">The sequence shown here is derived from an EMBL/GenBank/DDBJ whole genome shotgun (WGS) entry which is preliminary data.</text>
</comment>
<accession>A0AAV7VA19</accession>
<keyword evidence="2" id="KW-1185">Reference proteome</keyword>
<gene>
    <name evidence="1" type="ORF">NDU88_002264</name>
</gene>